<reference evidence="2" key="1">
    <citation type="submission" date="2022-11" db="UniProtKB">
        <authorList>
            <consortium name="WormBaseParasite"/>
        </authorList>
    </citation>
    <scope>IDENTIFICATION</scope>
</reference>
<evidence type="ECO:0000313" key="2">
    <source>
        <dbReference type="WBParaSite" id="PS1159_v2.g6024.t1"/>
    </source>
</evidence>
<organism evidence="1 2">
    <name type="scientific">Panagrolaimus sp. PS1159</name>
    <dbReference type="NCBI Taxonomy" id="55785"/>
    <lineage>
        <taxon>Eukaryota</taxon>
        <taxon>Metazoa</taxon>
        <taxon>Ecdysozoa</taxon>
        <taxon>Nematoda</taxon>
        <taxon>Chromadorea</taxon>
        <taxon>Rhabditida</taxon>
        <taxon>Tylenchina</taxon>
        <taxon>Panagrolaimomorpha</taxon>
        <taxon>Panagrolaimoidea</taxon>
        <taxon>Panagrolaimidae</taxon>
        <taxon>Panagrolaimus</taxon>
    </lineage>
</organism>
<accession>A0AC35GK53</accession>
<evidence type="ECO:0000313" key="1">
    <source>
        <dbReference type="Proteomes" id="UP000887580"/>
    </source>
</evidence>
<dbReference type="WBParaSite" id="PS1159_v2.g6024.t1">
    <property type="protein sequence ID" value="PS1159_v2.g6024.t1"/>
    <property type="gene ID" value="PS1159_v2.g6024"/>
</dbReference>
<name>A0AC35GK53_9BILA</name>
<protein>
    <submittedName>
        <fullName evidence="2">Uncharacterized protein</fullName>
    </submittedName>
</protein>
<sequence length="236" mass="26844">MGSAPDKTYESNEMNQNHIDHRSMVDYQYDGRQIISNSNNGYYMEQPMQQQQRQMHYYQNYAAIPENPVTIDYYTPAQGELHQINENMVVQSFNGQSQRQSANPPNFRTPNHPAVQQTNSDYCFIPSQLRQKTNNQYLESPGFARSRQVSYSPSLNSSSGYSSNPSSNSSSSNPSSVNMQQNQQQVYENSCFASPRMTNTSVANQAFSSEIQMGVNYGNEQQQYVSQGRTLISNEK</sequence>
<proteinExistence type="predicted"/>
<dbReference type="Proteomes" id="UP000887580">
    <property type="component" value="Unplaced"/>
</dbReference>